<dbReference type="STRING" id="4072.A0A2G2Y8T7"/>
<name>A0A2G2Y8T7_CAPAN</name>
<feature type="compositionally biased region" description="Basic and acidic residues" evidence="1">
    <location>
        <begin position="224"/>
        <end position="245"/>
    </location>
</feature>
<evidence type="ECO:0000313" key="2">
    <source>
        <dbReference type="EMBL" id="PHT66152.1"/>
    </source>
</evidence>
<dbReference type="AlphaFoldDB" id="A0A2G2Y8T7"/>
<feature type="compositionally biased region" description="Basic and acidic residues" evidence="1">
    <location>
        <begin position="292"/>
        <end position="337"/>
    </location>
</feature>
<organism evidence="2 3">
    <name type="scientific">Capsicum annuum</name>
    <name type="common">Capsicum pepper</name>
    <dbReference type="NCBI Taxonomy" id="4072"/>
    <lineage>
        <taxon>Eukaryota</taxon>
        <taxon>Viridiplantae</taxon>
        <taxon>Streptophyta</taxon>
        <taxon>Embryophyta</taxon>
        <taxon>Tracheophyta</taxon>
        <taxon>Spermatophyta</taxon>
        <taxon>Magnoliopsida</taxon>
        <taxon>eudicotyledons</taxon>
        <taxon>Gunneridae</taxon>
        <taxon>Pentapetalae</taxon>
        <taxon>asterids</taxon>
        <taxon>lamiids</taxon>
        <taxon>Solanales</taxon>
        <taxon>Solanaceae</taxon>
        <taxon>Solanoideae</taxon>
        <taxon>Capsiceae</taxon>
        <taxon>Capsicum</taxon>
    </lineage>
</organism>
<sequence>MVERSLSMESLDAGPSVRITQPKNLTKGSMTSKKIRAQMPSYKEAFIRASSMEVTHSLAPVIAKHTTHNKKPAVIFNASDYYGVMTDECKLTLVGKFTIGRPIIETIRSKLLEQTPLKGKVRIELKFYLFKWDYLKQILVAVGTPLKEDLATIGKSRPNLAKANVEVDLMKPFLDFIWVGLEGDGAGRKGYDKKIRYEDVPAFCRTCKIQGHNQARYKVEARRKVKQDAEKDEKQKALQSNKEEGIMQDQEINQEDKDGYTKVKNKKKIKTTTKQPHVKLTGNIRKRKGRNKNKDHIRTSTEHENINTKTKDGEHGKVEARRKEKQNAEKQEKKKDLQGNNIRGKKDDSAGSGN</sequence>
<feature type="region of interest" description="Disordered" evidence="1">
    <location>
        <begin position="224"/>
        <end position="354"/>
    </location>
</feature>
<dbReference type="InterPro" id="IPR040256">
    <property type="entry name" value="At4g02000-like"/>
</dbReference>
<keyword evidence="3" id="KW-1185">Reference proteome</keyword>
<reference evidence="2 3" key="1">
    <citation type="journal article" date="2014" name="Nat. Genet.">
        <title>Genome sequence of the hot pepper provides insights into the evolution of pungency in Capsicum species.</title>
        <authorList>
            <person name="Kim S."/>
            <person name="Park M."/>
            <person name="Yeom S.I."/>
            <person name="Kim Y.M."/>
            <person name="Lee J.M."/>
            <person name="Lee H.A."/>
            <person name="Seo E."/>
            <person name="Choi J."/>
            <person name="Cheong K."/>
            <person name="Kim K.T."/>
            <person name="Jung K."/>
            <person name="Lee G.W."/>
            <person name="Oh S.K."/>
            <person name="Bae C."/>
            <person name="Kim S.B."/>
            <person name="Lee H.Y."/>
            <person name="Kim S.Y."/>
            <person name="Kim M.S."/>
            <person name="Kang B.C."/>
            <person name="Jo Y.D."/>
            <person name="Yang H.B."/>
            <person name="Jeong H.J."/>
            <person name="Kang W.H."/>
            <person name="Kwon J.K."/>
            <person name="Shin C."/>
            <person name="Lim J.Y."/>
            <person name="Park J.H."/>
            <person name="Huh J.H."/>
            <person name="Kim J.S."/>
            <person name="Kim B.D."/>
            <person name="Cohen O."/>
            <person name="Paran I."/>
            <person name="Suh M.C."/>
            <person name="Lee S.B."/>
            <person name="Kim Y.K."/>
            <person name="Shin Y."/>
            <person name="Noh S.J."/>
            <person name="Park J."/>
            <person name="Seo Y.S."/>
            <person name="Kwon S.Y."/>
            <person name="Kim H.A."/>
            <person name="Park J.M."/>
            <person name="Kim H.J."/>
            <person name="Choi S.B."/>
            <person name="Bosland P.W."/>
            <person name="Reeves G."/>
            <person name="Jo S.H."/>
            <person name="Lee B.W."/>
            <person name="Cho H.T."/>
            <person name="Choi H.S."/>
            <person name="Lee M.S."/>
            <person name="Yu Y."/>
            <person name="Do Choi Y."/>
            <person name="Park B.S."/>
            <person name="van Deynze A."/>
            <person name="Ashrafi H."/>
            <person name="Hill T."/>
            <person name="Kim W.T."/>
            <person name="Pai H.S."/>
            <person name="Ahn H.K."/>
            <person name="Yeam I."/>
            <person name="Giovannoni J.J."/>
            <person name="Rose J.K."/>
            <person name="Sorensen I."/>
            <person name="Lee S.J."/>
            <person name="Kim R.W."/>
            <person name="Choi I.Y."/>
            <person name="Choi B.S."/>
            <person name="Lim J.S."/>
            <person name="Lee Y.H."/>
            <person name="Choi D."/>
        </authorList>
    </citation>
    <scope>NUCLEOTIDE SEQUENCE [LARGE SCALE GENOMIC DNA]</scope>
    <source>
        <strain evidence="3">cv. CM334</strain>
    </source>
</reference>
<accession>A0A2G2Y8T7</accession>
<dbReference type="Gramene" id="PHT66152">
    <property type="protein sequence ID" value="PHT66152"/>
    <property type="gene ID" value="T459_30577"/>
</dbReference>
<dbReference type="Proteomes" id="UP000222542">
    <property type="component" value="Unassembled WGS sequence"/>
</dbReference>
<feature type="compositionally biased region" description="Basic and acidic residues" evidence="1">
    <location>
        <begin position="344"/>
        <end position="354"/>
    </location>
</feature>
<gene>
    <name evidence="2" type="ORF">T459_30577</name>
</gene>
<reference evidence="2 3" key="2">
    <citation type="journal article" date="2017" name="Genome Biol.">
        <title>New reference genome sequences of hot pepper reveal the massive evolution of plant disease-resistance genes by retroduplication.</title>
        <authorList>
            <person name="Kim S."/>
            <person name="Park J."/>
            <person name="Yeom S.I."/>
            <person name="Kim Y.M."/>
            <person name="Seo E."/>
            <person name="Kim K.T."/>
            <person name="Kim M.S."/>
            <person name="Lee J.M."/>
            <person name="Cheong K."/>
            <person name="Shin H.S."/>
            <person name="Kim S.B."/>
            <person name="Han K."/>
            <person name="Lee J."/>
            <person name="Park M."/>
            <person name="Lee H.A."/>
            <person name="Lee H.Y."/>
            <person name="Lee Y."/>
            <person name="Oh S."/>
            <person name="Lee J.H."/>
            <person name="Choi E."/>
            <person name="Choi E."/>
            <person name="Lee S.E."/>
            <person name="Jeon J."/>
            <person name="Kim H."/>
            <person name="Choi G."/>
            <person name="Song H."/>
            <person name="Lee J."/>
            <person name="Lee S.C."/>
            <person name="Kwon J.K."/>
            <person name="Lee H.Y."/>
            <person name="Koo N."/>
            <person name="Hong Y."/>
            <person name="Kim R.W."/>
            <person name="Kang W.H."/>
            <person name="Huh J.H."/>
            <person name="Kang B.C."/>
            <person name="Yang T.J."/>
            <person name="Lee Y.H."/>
            <person name="Bennetzen J.L."/>
            <person name="Choi D."/>
        </authorList>
    </citation>
    <scope>NUCLEOTIDE SEQUENCE [LARGE SCALE GENOMIC DNA]</scope>
    <source>
        <strain evidence="3">cv. CM334</strain>
    </source>
</reference>
<protein>
    <recommendedName>
        <fullName evidence="4">DUF4283 domain-containing protein</fullName>
    </recommendedName>
</protein>
<proteinExistence type="predicted"/>
<dbReference type="OMA" id="DYERCKV"/>
<evidence type="ECO:0000256" key="1">
    <source>
        <dbReference type="SAM" id="MobiDB-lite"/>
    </source>
</evidence>
<dbReference type="PANTHER" id="PTHR31286">
    <property type="entry name" value="GLYCINE-RICH CELL WALL STRUCTURAL PROTEIN 1.8-LIKE"/>
    <property type="match status" value="1"/>
</dbReference>
<dbReference type="PANTHER" id="PTHR31286:SF164">
    <property type="entry name" value="ZINC FINGER, CCHC-TYPE"/>
    <property type="match status" value="1"/>
</dbReference>
<evidence type="ECO:0008006" key="4">
    <source>
        <dbReference type="Google" id="ProtNLM"/>
    </source>
</evidence>
<comment type="caution">
    <text evidence="2">The sequence shown here is derived from an EMBL/GenBank/DDBJ whole genome shotgun (WGS) entry which is preliminary data.</text>
</comment>
<dbReference type="EMBL" id="AYRZ02000012">
    <property type="protein sequence ID" value="PHT66152.1"/>
    <property type="molecule type" value="Genomic_DNA"/>
</dbReference>
<evidence type="ECO:0000313" key="3">
    <source>
        <dbReference type="Proteomes" id="UP000222542"/>
    </source>
</evidence>